<organism evidence="5 6">
    <name type="scientific">Platysteira castanea</name>
    <dbReference type="NCBI Taxonomy" id="1160851"/>
    <lineage>
        <taxon>Eukaryota</taxon>
        <taxon>Metazoa</taxon>
        <taxon>Chordata</taxon>
        <taxon>Craniata</taxon>
        <taxon>Vertebrata</taxon>
        <taxon>Euteleostomi</taxon>
        <taxon>Archelosauria</taxon>
        <taxon>Archosauria</taxon>
        <taxon>Dinosauria</taxon>
        <taxon>Saurischia</taxon>
        <taxon>Theropoda</taxon>
        <taxon>Coelurosauria</taxon>
        <taxon>Aves</taxon>
        <taxon>Neognathae</taxon>
        <taxon>Neoaves</taxon>
        <taxon>Telluraves</taxon>
        <taxon>Australaves</taxon>
        <taxon>Passeriformes</taxon>
        <taxon>Corvoidea</taxon>
        <taxon>Platysteiridae</taxon>
        <taxon>Platysteira</taxon>
    </lineage>
</organism>
<evidence type="ECO:0000256" key="1">
    <source>
        <dbReference type="ARBA" id="ARBA00022670"/>
    </source>
</evidence>
<keyword evidence="6" id="KW-1185">Reference proteome</keyword>
<feature type="non-terminal residue" evidence="5">
    <location>
        <position position="1"/>
    </location>
</feature>
<comment type="caution">
    <text evidence="5">The sequence shown here is derived from an EMBL/GenBank/DDBJ whole genome shotgun (WGS) entry which is preliminary data.</text>
</comment>
<dbReference type="Pfam" id="PF00607">
    <property type="entry name" value="Gag_p24"/>
    <property type="match status" value="1"/>
</dbReference>
<dbReference type="PROSITE" id="PS00141">
    <property type="entry name" value="ASP_PROTEASE"/>
    <property type="match status" value="1"/>
</dbReference>
<protein>
    <submittedName>
        <fullName evidence="5">POK9 protein</fullName>
    </submittedName>
</protein>
<keyword evidence="3" id="KW-0378">Hydrolase</keyword>
<dbReference type="SUPFAM" id="SSF50630">
    <property type="entry name" value="Acid proteases"/>
    <property type="match status" value="1"/>
</dbReference>
<dbReference type="InterPro" id="IPR018061">
    <property type="entry name" value="Retropepsins"/>
</dbReference>
<dbReference type="PANTHER" id="PTHR19422">
    <property type="entry name" value="GAG RETROVIRAL POLYPROTEIN"/>
    <property type="match status" value="1"/>
</dbReference>
<dbReference type="GO" id="GO:0006508">
    <property type="term" value="P:proteolysis"/>
    <property type="evidence" value="ECO:0007669"/>
    <property type="project" value="UniProtKB-KW"/>
</dbReference>
<dbReference type="Pfam" id="PF00077">
    <property type="entry name" value="RVP"/>
    <property type="match status" value="1"/>
</dbReference>
<dbReference type="InterPro" id="IPR029054">
    <property type="entry name" value="dUTPase-like"/>
</dbReference>
<dbReference type="Gene3D" id="1.10.375.10">
    <property type="entry name" value="Human Immunodeficiency Virus Type 1 Capsid Protein"/>
    <property type="match status" value="1"/>
</dbReference>
<dbReference type="InterPro" id="IPR008919">
    <property type="entry name" value="Retrov_capsid_N"/>
</dbReference>
<name>A0A7K5V3J4_9CORV</name>
<evidence type="ECO:0000313" key="5">
    <source>
        <dbReference type="EMBL" id="NWU23468.1"/>
    </source>
</evidence>
<proteinExistence type="predicted"/>
<dbReference type="InterPro" id="IPR001969">
    <property type="entry name" value="Aspartic_peptidase_AS"/>
</dbReference>
<evidence type="ECO:0000259" key="4">
    <source>
        <dbReference type="PROSITE" id="PS50175"/>
    </source>
</evidence>
<dbReference type="AlphaFoldDB" id="A0A7K5V3J4"/>
<dbReference type="SUPFAM" id="SSF51283">
    <property type="entry name" value="dUTPase-like"/>
    <property type="match status" value="1"/>
</dbReference>
<dbReference type="EMBL" id="VYXC01004677">
    <property type="protein sequence ID" value="NWU23468.1"/>
    <property type="molecule type" value="Genomic_DNA"/>
</dbReference>
<keyword evidence="2" id="KW-0064">Aspartyl protease</keyword>
<keyword evidence="1" id="KW-0645">Protease</keyword>
<evidence type="ECO:0000256" key="3">
    <source>
        <dbReference type="ARBA" id="ARBA00022801"/>
    </source>
</evidence>
<feature type="domain" description="Peptidase A2" evidence="4">
    <location>
        <begin position="196"/>
        <end position="239"/>
    </location>
</feature>
<dbReference type="InterPro" id="IPR051592">
    <property type="entry name" value="HERV-K_Pro_peptidase_A2"/>
</dbReference>
<sequence length="239" mass="25249">QLRATVSQFGVTSEPVRQMLDYIWSTQVLLPADCTNSRCLSASTKLQPATGGSLGMDLAAAVDTTLMTTRPHKIPTGVTGPLVLNDRCVGALLLGRSSSSLMGLFVLPGVIDADYNGEIMIMAHTPFPPIKVTKGQRIAQLVPLEQLTKNVAPLTTQPRDKKGFGSTGGLTLLTINLHERPRKQVVLEYGQSHCTLEGLLDTGADSTIVSPHCGPPQWPLQPATATVSGVGGLTLASQS</sequence>
<dbReference type="PANTHER" id="PTHR19422:SF123">
    <property type="entry name" value="RT1 CLASS I, LOCUS CE15"/>
    <property type="match status" value="1"/>
</dbReference>
<feature type="non-terminal residue" evidence="5">
    <location>
        <position position="239"/>
    </location>
</feature>
<dbReference type="GO" id="GO:0004190">
    <property type="term" value="F:aspartic-type endopeptidase activity"/>
    <property type="evidence" value="ECO:0007669"/>
    <property type="project" value="UniProtKB-KW"/>
</dbReference>
<reference evidence="5 6" key="1">
    <citation type="submission" date="2019-09" db="EMBL/GenBank/DDBJ databases">
        <title>Bird 10,000 Genomes (B10K) Project - Family phase.</title>
        <authorList>
            <person name="Zhang G."/>
        </authorList>
    </citation>
    <scope>NUCLEOTIDE SEQUENCE [LARGE SCALE GENOMIC DNA]</scope>
    <source>
        <strain evidence="5">B10K-DU-001-71</strain>
        <tissue evidence="5">Muscle</tissue>
    </source>
</reference>
<gene>
    <name evidence="5" type="primary">Ervk9_2</name>
    <name evidence="5" type="ORF">DYACAS_R02765</name>
</gene>
<dbReference type="PROSITE" id="PS50175">
    <property type="entry name" value="ASP_PROT_RETROV"/>
    <property type="match status" value="1"/>
</dbReference>
<dbReference type="InterPro" id="IPR021109">
    <property type="entry name" value="Peptidase_aspartic_dom_sf"/>
</dbReference>
<dbReference type="Pfam" id="PF00692">
    <property type="entry name" value="dUTPase"/>
    <property type="match status" value="1"/>
</dbReference>
<dbReference type="Proteomes" id="UP000584415">
    <property type="component" value="Unassembled WGS sequence"/>
</dbReference>
<dbReference type="InterPro" id="IPR033704">
    <property type="entry name" value="dUTPase_trimeric"/>
</dbReference>
<dbReference type="InterPro" id="IPR036157">
    <property type="entry name" value="dUTPase-like_sf"/>
</dbReference>
<accession>A0A7K5V3J4</accession>
<dbReference type="Gene3D" id="2.70.40.10">
    <property type="match status" value="1"/>
</dbReference>
<dbReference type="InterPro" id="IPR001995">
    <property type="entry name" value="Peptidase_A2_cat"/>
</dbReference>
<evidence type="ECO:0000313" key="6">
    <source>
        <dbReference type="Proteomes" id="UP000584415"/>
    </source>
</evidence>
<evidence type="ECO:0000256" key="2">
    <source>
        <dbReference type="ARBA" id="ARBA00022750"/>
    </source>
</evidence>
<dbReference type="Gene3D" id="2.40.70.10">
    <property type="entry name" value="Acid Proteases"/>
    <property type="match status" value="1"/>
</dbReference>
<dbReference type="GO" id="GO:0016032">
    <property type="term" value="P:viral process"/>
    <property type="evidence" value="ECO:0007669"/>
    <property type="project" value="InterPro"/>
</dbReference>
<dbReference type="CDD" id="cd07557">
    <property type="entry name" value="trimeric_dUTPase"/>
    <property type="match status" value="1"/>
</dbReference>